<evidence type="ECO:0000313" key="20">
    <source>
        <dbReference type="EMBL" id="CAP36174.2"/>
    </source>
</evidence>
<feature type="coiled-coil region" evidence="17">
    <location>
        <begin position="90"/>
        <end position="131"/>
    </location>
</feature>
<comment type="subcellular location">
    <subcellularLocation>
        <location evidence="2">Cell projection</location>
        <location evidence="2">Dendrite</location>
    </subcellularLocation>
    <subcellularLocation>
        <location evidence="4">Cytoplasm</location>
    </subcellularLocation>
    <subcellularLocation>
        <location evidence="3">Golgi apparatus membrane</location>
        <topology evidence="3">Peripheral membrane protein</topology>
    </subcellularLocation>
    <subcellularLocation>
        <location evidence="1">Golgi apparatus</location>
        <location evidence="1">trans-Golgi network membrane</location>
    </subcellularLocation>
    <subcellularLocation>
        <location evidence="13">Postsynaptic density</location>
    </subcellularLocation>
</comment>
<dbReference type="GO" id="GO:0030140">
    <property type="term" value="C:trans-Golgi network transport vesicle"/>
    <property type="evidence" value="ECO:0000318"/>
    <property type="project" value="GO_Central"/>
</dbReference>
<dbReference type="GO" id="GO:0000139">
    <property type="term" value="C:Golgi membrane"/>
    <property type="evidence" value="ECO:0007669"/>
    <property type="project" value="UniProtKB-SubCell"/>
</dbReference>
<evidence type="ECO:0000256" key="6">
    <source>
        <dbReference type="ARBA" id="ARBA00022490"/>
    </source>
</evidence>
<evidence type="ECO:0000256" key="11">
    <source>
        <dbReference type="ARBA" id="ARBA00023136"/>
    </source>
</evidence>
<evidence type="ECO:0000256" key="7">
    <source>
        <dbReference type="ARBA" id="ARBA00022927"/>
    </source>
</evidence>
<feature type="domain" description="PDZ" evidence="19">
    <location>
        <begin position="692"/>
        <end position="776"/>
    </location>
</feature>
<evidence type="ECO:0000256" key="5">
    <source>
        <dbReference type="ARBA" id="ARBA00022448"/>
    </source>
</evidence>
<dbReference type="GO" id="GO:0015031">
    <property type="term" value="P:protein transport"/>
    <property type="evidence" value="ECO:0007669"/>
    <property type="project" value="UniProtKB-KW"/>
</dbReference>
<dbReference type="Proteomes" id="UP000008549">
    <property type="component" value="Unassembled WGS sequence"/>
</dbReference>
<dbReference type="GO" id="GO:0014069">
    <property type="term" value="C:postsynaptic density"/>
    <property type="evidence" value="ECO:0007669"/>
    <property type="project" value="UniProtKB-SubCell"/>
</dbReference>
<feature type="region of interest" description="Disordered" evidence="18">
    <location>
        <begin position="790"/>
        <end position="813"/>
    </location>
</feature>
<evidence type="ECO:0000256" key="8">
    <source>
        <dbReference type="ARBA" id="ARBA00023018"/>
    </source>
</evidence>
<dbReference type="Pfam" id="PF00595">
    <property type="entry name" value="PDZ"/>
    <property type="match status" value="2"/>
</dbReference>
<keyword evidence="6" id="KW-0963">Cytoplasm</keyword>
<evidence type="ECO:0000256" key="13">
    <source>
        <dbReference type="ARBA" id="ARBA00034105"/>
    </source>
</evidence>
<dbReference type="EMBL" id="HE601380">
    <property type="protein sequence ID" value="CAP36174.2"/>
    <property type="molecule type" value="Genomic_DNA"/>
</dbReference>
<keyword evidence="7" id="KW-0653">Protein transport</keyword>
<dbReference type="GO" id="GO:0005794">
    <property type="term" value="C:Golgi apparatus"/>
    <property type="evidence" value="ECO:0000318"/>
    <property type="project" value="GO_Central"/>
</dbReference>
<keyword evidence="10 17" id="KW-0175">Coiled coil</keyword>
<dbReference type="PROSITE" id="PS50106">
    <property type="entry name" value="PDZ"/>
    <property type="match status" value="2"/>
</dbReference>
<dbReference type="InParanoid" id="A8XU49"/>
<dbReference type="FunCoup" id="A8XU49">
    <property type="interactions" value="1802"/>
</dbReference>
<evidence type="ECO:0000313" key="21">
    <source>
        <dbReference type="Proteomes" id="UP000008549"/>
    </source>
</evidence>
<dbReference type="FunFam" id="2.30.42.10:FF:000067">
    <property type="entry name" value="Golgi-associated PDZ and coiled-coil motif-containing protein-like"/>
    <property type="match status" value="1"/>
</dbReference>
<dbReference type="HOGENOM" id="CLU_347243_0_0_1"/>
<dbReference type="PANTHER" id="PTHR16528">
    <property type="entry name" value="GOLGI-ASSOCIATED PDZ AND COILED-COIL MOTIF-CONTAINING"/>
    <property type="match status" value="1"/>
</dbReference>
<evidence type="ECO:0000256" key="14">
    <source>
        <dbReference type="ARBA" id="ARBA00072943"/>
    </source>
</evidence>
<dbReference type="GO" id="GO:0042802">
    <property type="term" value="F:identical protein binding"/>
    <property type="evidence" value="ECO:0007669"/>
    <property type="project" value="UniProtKB-ARBA"/>
</dbReference>
<evidence type="ECO:0000256" key="15">
    <source>
        <dbReference type="ARBA" id="ARBA00081191"/>
    </source>
</evidence>
<evidence type="ECO:0000256" key="12">
    <source>
        <dbReference type="ARBA" id="ARBA00023273"/>
    </source>
</evidence>
<evidence type="ECO:0000256" key="18">
    <source>
        <dbReference type="SAM" id="MobiDB-lite"/>
    </source>
</evidence>
<dbReference type="GO" id="GO:0030425">
    <property type="term" value="C:dendrite"/>
    <property type="evidence" value="ECO:0007669"/>
    <property type="project" value="UniProtKB-SubCell"/>
</dbReference>
<dbReference type="InterPro" id="IPR038879">
    <property type="entry name" value="GOPC"/>
</dbReference>
<dbReference type="InterPro" id="IPR036034">
    <property type="entry name" value="PDZ_sf"/>
</dbReference>
<name>A8XU49_CAEBR</name>
<evidence type="ECO:0000259" key="19">
    <source>
        <dbReference type="PROSITE" id="PS50106"/>
    </source>
</evidence>
<protein>
    <recommendedName>
        <fullName evidence="14">Golgi-associated PDZ and coiled-coil motif-containing protein</fullName>
    </recommendedName>
    <alternativeName>
        <fullName evidence="15">CFTR-associated ligand</fullName>
    </alternativeName>
    <alternativeName>
        <fullName evidence="16">PDZ protein interacting specifically with TC10</fullName>
    </alternativeName>
</protein>
<dbReference type="RefSeq" id="XP_045096581.1">
    <property type="nucleotide sequence ID" value="XM_045241365.1"/>
</dbReference>
<dbReference type="STRING" id="6238.A8XU49"/>
<feature type="compositionally biased region" description="Low complexity" evidence="18">
    <location>
        <begin position="276"/>
        <end position="286"/>
    </location>
</feature>
<dbReference type="AlphaFoldDB" id="A8XU49"/>
<dbReference type="KEGG" id="cbr:CBG_18798"/>
<evidence type="ECO:0000256" key="9">
    <source>
        <dbReference type="ARBA" id="ARBA00023034"/>
    </source>
</evidence>
<sequence length="813" mass="92258">MAPPKHQTVLRVDAESGYFEFAGSTMEGGSGWTESLEKDFDKAFVSLDLLLGEIDSDQVEITYEGRQKMTSLSACFAQMMHKCQFMMHTISKQEKEMSAMRNEVVEARASRQSMEKEVEQLMIQVHSLQCQLHSKTAPHESDMIKKKLETQLSTFRSELTQGLSTVCELEIARKDAERSKKTIQALETEVFGARLAAKYLDKELAGRIQQIQLLGRNMRGVEHDRLWNQLEAEIHLHRHKTVIRAIQQKFLKNVQFFLHSRTFTFPLNPLLSSSSFTNSKNSEKNSPQFYRGRGNTKGLAAPLRHSFKSLRKRNGVGKSRKVVLSKHPHEGLGISITGGSEHALPIVISEIQPGQPADRCGQVFVGDAILSVNGYDLRTVKHQEAVDILSGQVQQGDLDLELVFVCPDEDSDDDGTVTIEHSDGSIYNLYSMDEPTSSQMTCQQSINRISALFNGAMTRALASEDKDDWITHLKTISNCFTKVKDTVIFENIRFFKNWVCTIAITEESEKNTVIEENRESKEKCIELEAKANAHDDVIAQYHLLLNADHLRKSDEFSLEMFSKVFSKVLDEVRSNMAQIRDYRMFEAKYNVEKRRNERMALHINEISKKNVLNLMATRFYARELAAMRQMMDLVRNASSIESAVKSKLWDEIEKENQLLRLNTLWLVNRINSSDLTGAAFENGDDWQSPPRLVILMREHINQGLGLEITGGCDQFRPVVVTGKLKRSMADDDQLHLDDRILAIDGTFVTNTTTHAEVQKMLENESAKDFIALIVSSFDPTKYQIAHPRLQNIQKTSSPNESSTHTSTVSAEEH</sequence>
<evidence type="ECO:0000256" key="2">
    <source>
        <dbReference type="ARBA" id="ARBA00004279"/>
    </source>
</evidence>
<organism evidence="20 21">
    <name type="scientific">Caenorhabditis briggsae</name>
    <dbReference type="NCBI Taxonomy" id="6238"/>
    <lineage>
        <taxon>Eukaryota</taxon>
        <taxon>Metazoa</taxon>
        <taxon>Ecdysozoa</taxon>
        <taxon>Nematoda</taxon>
        <taxon>Chromadorea</taxon>
        <taxon>Rhabditida</taxon>
        <taxon>Rhabditina</taxon>
        <taxon>Rhabditomorpha</taxon>
        <taxon>Rhabditoidea</taxon>
        <taxon>Rhabditidae</taxon>
        <taxon>Peloderinae</taxon>
        <taxon>Caenorhabditis</taxon>
    </lineage>
</organism>
<dbReference type="GeneID" id="8588416"/>
<reference evidence="20 21" key="2">
    <citation type="journal article" date="2011" name="PLoS Genet.">
        <title>Caenorhabditis briggsae recombinant inbred line genotypes reveal inter-strain incompatibility and the evolution of recombination.</title>
        <authorList>
            <person name="Ross J.A."/>
            <person name="Koboldt D.C."/>
            <person name="Staisch J.E."/>
            <person name="Chamberlin H.M."/>
            <person name="Gupta B.P."/>
            <person name="Miller R.D."/>
            <person name="Baird S.E."/>
            <person name="Haag E.S."/>
        </authorList>
    </citation>
    <scope>NUCLEOTIDE SEQUENCE [LARGE SCALE GENOMIC DNA]</scope>
    <source>
        <strain evidence="20 21">AF16</strain>
    </source>
</reference>
<gene>
    <name evidence="20" type="ORF">CBG18798</name>
    <name evidence="20" type="ORF">CBG_18798</name>
</gene>
<dbReference type="GO" id="GO:0044325">
    <property type="term" value="F:transmembrane transporter binding"/>
    <property type="evidence" value="ECO:0000318"/>
    <property type="project" value="GO_Central"/>
</dbReference>
<dbReference type="CDD" id="cd06800">
    <property type="entry name" value="PDZ_GOPC-like"/>
    <property type="match status" value="1"/>
</dbReference>
<dbReference type="GO" id="GO:2000009">
    <property type="term" value="P:negative regulation of protein localization to cell surface"/>
    <property type="evidence" value="ECO:0000318"/>
    <property type="project" value="GO_Central"/>
</dbReference>
<proteinExistence type="predicted"/>
<dbReference type="SMART" id="SM00228">
    <property type="entry name" value="PDZ"/>
    <property type="match status" value="2"/>
</dbReference>
<evidence type="ECO:0000256" key="1">
    <source>
        <dbReference type="ARBA" id="ARBA00004198"/>
    </source>
</evidence>
<keyword evidence="8" id="KW-0770">Synapse</keyword>
<dbReference type="InterPro" id="IPR001478">
    <property type="entry name" value="PDZ"/>
</dbReference>
<keyword evidence="5" id="KW-0813">Transport</keyword>
<evidence type="ECO:0000256" key="17">
    <source>
        <dbReference type="SAM" id="Coils"/>
    </source>
</evidence>
<evidence type="ECO:0000256" key="3">
    <source>
        <dbReference type="ARBA" id="ARBA00004395"/>
    </source>
</evidence>
<dbReference type="GO" id="GO:0005886">
    <property type="term" value="C:plasma membrane"/>
    <property type="evidence" value="ECO:0007669"/>
    <property type="project" value="UniProtKB-ARBA"/>
</dbReference>
<dbReference type="CDD" id="cd00136">
    <property type="entry name" value="PDZ_canonical"/>
    <property type="match status" value="1"/>
</dbReference>
<feature type="domain" description="PDZ" evidence="19">
    <location>
        <begin position="321"/>
        <end position="389"/>
    </location>
</feature>
<evidence type="ECO:0000256" key="10">
    <source>
        <dbReference type="ARBA" id="ARBA00023054"/>
    </source>
</evidence>
<dbReference type="GO" id="GO:0016020">
    <property type="term" value="C:membrane"/>
    <property type="evidence" value="ECO:0000318"/>
    <property type="project" value="GO_Central"/>
</dbReference>
<evidence type="ECO:0000256" key="4">
    <source>
        <dbReference type="ARBA" id="ARBA00004496"/>
    </source>
</evidence>
<keyword evidence="21" id="KW-1185">Reference proteome</keyword>
<accession>A8XU49</accession>
<keyword evidence="11" id="KW-0472">Membrane</keyword>
<keyword evidence="12" id="KW-0966">Cell projection</keyword>
<dbReference type="CTD" id="8588416"/>
<feature type="region of interest" description="Disordered" evidence="18">
    <location>
        <begin position="276"/>
        <end position="295"/>
    </location>
</feature>
<dbReference type="SUPFAM" id="SSF50156">
    <property type="entry name" value="PDZ domain-like"/>
    <property type="match status" value="2"/>
</dbReference>
<keyword evidence="9" id="KW-0333">Golgi apparatus</keyword>
<evidence type="ECO:0000256" key="16">
    <source>
        <dbReference type="ARBA" id="ARBA00083668"/>
    </source>
</evidence>
<dbReference type="eggNOG" id="KOG3528">
    <property type="taxonomic scope" value="Eukaryota"/>
</dbReference>
<dbReference type="Gene3D" id="2.30.42.10">
    <property type="match status" value="2"/>
</dbReference>
<reference evidence="20 21" key="1">
    <citation type="journal article" date="2003" name="PLoS Biol.">
        <title>The genome sequence of Caenorhabditis briggsae: a platform for comparative genomics.</title>
        <authorList>
            <person name="Stein L.D."/>
            <person name="Bao Z."/>
            <person name="Blasiar D."/>
            <person name="Blumenthal T."/>
            <person name="Brent M.R."/>
            <person name="Chen N."/>
            <person name="Chinwalla A."/>
            <person name="Clarke L."/>
            <person name="Clee C."/>
            <person name="Coghlan A."/>
            <person name="Coulson A."/>
            <person name="D'Eustachio P."/>
            <person name="Fitch D.H."/>
            <person name="Fulton L.A."/>
            <person name="Fulton R.E."/>
            <person name="Griffiths-Jones S."/>
            <person name="Harris T.W."/>
            <person name="Hillier L.W."/>
            <person name="Kamath R."/>
            <person name="Kuwabara P.E."/>
            <person name="Mardis E.R."/>
            <person name="Marra M.A."/>
            <person name="Miner T.L."/>
            <person name="Minx P."/>
            <person name="Mullikin J.C."/>
            <person name="Plumb R.W."/>
            <person name="Rogers J."/>
            <person name="Schein J.E."/>
            <person name="Sohrmann M."/>
            <person name="Spieth J."/>
            <person name="Stajich J.E."/>
            <person name="Wei C."/>
            <person name="Willey D."/>
            <person name="Wilson R.K."/>
            <person name="Durbin R."/>
            <person name="Waterston R.H."/>
        </authorList>
    </citation>
    <scope>NUCLEOTIDE SEQUENCE [LARGE SCALE GENOMIC DNA]</scope>
    <source>
        <strain evidence="20 21">AF16</strain>
    </source>
</reference>
<dbReference type="PANTHER" id="PTHR16528:SF2">
    <property type="entry name" value="GOLGI-ASSOCIATED PDZ AND COILED-COIL MOTIF-CONTAINING PROTEIN"/>
    <property type="match status" value="1"/>
</dbReference>